<accession>C4XTJ4</accession>
<sequence>MGVRLSTGLRNGILATGSFKSIFNNGVIRVFAGSQPTSADDTEGSSPLLEITVSSGVFTPGSTDNALQFGDAAAGSMPKLSSQVWSGLGLLSGTAGWFRLYANDRTTGPSATAPRLDGVCGTGSGQLKLASTAIVAGQTTTVDSFDVVTPAS</sequence>
<dbReference type="Proteomes" id="UP000009071">
    <property type="component" value="Chromosome"/>
</dbReference>
<protein>
    <submittedName>
        <fullName evidence="1">Uncharacterized protein</fullName>
    </submittedName>
</protein>
<organism evidence="1 2">
    <name type="scientific">Solidesulfovibrio magneticus (strain ATCC 700980 / DSM 13731 / RS-1)</name>
    <name type="common">Desulfovibrio magneticus</name>
    <dbReference type="NCBI Taxonomy" id="573370"/>
    <lineage>
        <taxon>Bacteria</taxon>
        <taxon>Pseudomonadati</taxon>
        <taxon>Thermodesulfobacteriota</taxon>
        <taxon>Desulfovibrionia</taxon>
        <taxon>Desulfovibrionales</taxon>
        <taxon>Desulfovibrionaceae</taxon>
        <taxon>Solidesulfovibrio</taxon>
    </lineage>
</organism>
<dbReference type="HOGENOM" id="CLU_144046_0_0_7"/>
<keyword evidence="2" id="KW-1185">Reference proteome</keyword>
<dbReference type="KEGG" id="dma:DMR_25000"/>
<dbReference type="OrthoDB" id="5455845at2"/>
<gene>
    <name evidence="1" type="ordered locus">DMR_25000</name>
</gene>
<dbReference type="eggNOG" id="ENOG50335GX">
    <property type="taxonomic scope" value="Bacteria"/>
</dbReference>
<evidence type="ECO:0000313" key="2">
    <source>
        <dbReference type="Proteomes" id="UP000009071"/>
    </source>
</evidence>
<dbReference type="AlphaFoldDB" id="C4XTJ4"/>
<dbReference type="RefSeq" id="WP_015861170.1">
    <property type="nucleotide sequence ID" value="NC_012796.1"/>
</dbReference>
<name>C4XTJ4_SOLM1</name>
<reference evidence="1 2" key="1">
    <citation type="journal article" date="2009" name="Genome Res.">
        <title>Whole genome sequence of Desulfovibrio magneticus strain RS-1 revealed common gene clusters in magnetotactic bacteria.</title>
        <authorList>
            <person name="Nakazawa H."/>
            <person name="Arakaki A."/>
            <person name="Narita-Yamada S."/>
            <person name="Yashiro I."/>
            <person name="Jinno K."/>
            <person name="Aoki N."/>
            <person name="Tsuruyama A."/>
            <person name="Okamura Y."/>
            <person name="Tanikawa S."/>
            <person name="Fujita N."/>
            <person name="Takeyama H."/>
            <person name="Matsunaga T."/>
        </authorList>
    </citation>
    <scope>NUCLEOTIDE SEQUENCE [LARGE SCALE GENOMIC DNA]</scope>
    <source>
        <strain evidence="2">ATCC 700980 / DSM 13731 / RS-1</strain>
    </source>
</reference>
<dbReference type="EMBL" id="AP010904">
    <property type="protein sequence ID" value="BAH75991.1"/>
    <property type="molecule type" value="Genomic_DNA"/>
</dbReference>
<evidence type="ECO:0000313" key="1">
    <source>
        <dbReference type="EMBL" id="BAH75991.1"/>
    </source>
</evidence>
<dbReference type="STRING" id="573370.DMR_25000"/>
<proteinExistence type="predicted"/>